<comment type="caution">
    <text evidence="1">The sequence shown here is derived from an EMBL/GenBank/DDBJ whole genome shotgun (WGS) entry which is preliminary data.</text>
</comment>
<dbReference type="SUPFAM" id="SSF53474">
    <property type="entry name" value="alpha/beta-Hydrolases"/>
    <property type="match status" value="1"/>
</dbReference>
<dbReference type="Proteomes" id="UP000309544">
    <property type="component" value="Unassembled WGS sequence"/>
</dbReference>
<dbReference type="EMBL" id="VDCI01000003">
    <property type="protein sequence ID" value="TNJ36935.1"/>
    <property type="molecule type" value="Genomic_DNA"/>
</dbReference>
<dbReference type="Gene3D" id="3.40.50.1820">
    <property type="entry name" value="alpha/beta hydrolase"/>
    <property type="match status" value="1"/>
</dbReference>
<dbReference type="RefSeq" id="WP_139626432.1">
    <property type="nucleotide sequence ID" value="NZ_VDCI01000003.1"/>
</dbReference>
<proteinExistence type="predicted"/>
<dbReference type="PANTHER" id="PTHR48098">
    <property type="entry name" value="ENTEROCHELIN ESTERASE-RELATED"/>
    <property type="match status" value="1"/>
</dbReference>
<accession>A0A5C4S0Y0</accession>
<protein>
    <submittedName>
        <fullName evidence="1">Esterase</fullName>
    </submittedName>
</protein>
<gene>
    <name evidence="1" type="ORF">FGF68_05010</name>
</gene>
<dbReference type="Pfam" id="PF00756">
    <property type="entry name" value="Esterase"/>
    <property type="match status" value="1"/>
</dbReference>
<name>A0A5C4S0Y0_PROVB</name>
<reference evidence="1 2" key="1">
    <citation type="submission" date="2019-05" db="EMBL/GenBank/DDBJ databases">
        <title>Draft Whole-Genome sequence of the green sulfur bacterium Prosthecochloris vibrioformis DSM 260.</title>
        <authorList>
            <person name="Meyer T.E."/>
            <person name="Kyndt J.A."/>
        </authorList>
    </citation>
    <scope>NUCLEOTIDE SEQUENCE [LARGE SCALE GENOMIC DNA]</scope>
    <source>
        <strain evidence="1 2">DSM 260</strain>
    </source>
</reference>
<evidence type="ECO:0000313" key="2">
    <source>
        <dbReference type="Proteomes" id="UP000309544"/>
    </source>
</evidence>
<dbReference type="PANTHER" id="PTHR48098:SF1">
    <property type="entry name" value="DIACYLGLYCEROL ACYLTRANSFERASE_MYCOLYLTRANSFERASE AG85A"/>
    <property type="match status" value="1"/>
</dbReference>
<organism evidence="1 2">
    <name type="scientific">Prosthecochloris vibrioformis</name>
    <name type="common">Chlorobium vibrioforme</name>
    <dbReference type="NCBI Taxonomy" id="1098"/>
    <lineage>
        <taxon>Bacteria</taxon>
        <taxon>Pseudomonadati</taxon>
        <taxon>Chlorobiota</taxon>
        <taxon>Chlorobiia</taxon>
        <taxon>Chlorobiales</taxon>
        <taxon>Chlorobiaceae</taxon>
        <taxon>Prosthecochloris</taxon>
    </lineage>
</organism>
<dbReference type="AlphaFoldDB" id="A0A5C4S0Y0"/>
<dbReference type="InterPro" id="IPR050583">
    <property type="entry name" value="Mycobacterial_A85_antigen"/>
</dbReference>
<dbReference type="InterPro" id="IPR029058">
    <property type="entry name" value="AB_hydrolase_fold"/>
</dbReference>
<keyword evidence="2" id="KW-1185">Reference proteome</keyword>
<dbReference type="GO" id="GO:0016747">
    <property type="term" value="F:acyltransferase activity, transferring groups other than amino-acyl groups"/>
    <property type="evidence" value="ECO:0007669"/>
    <property type="project" value="TreeGrafter"/>
</dbReference>
<sequence length="344" mass="38779">MKQSHRNAPPWLTYVTVKGDTLRHNPLGDPHERHVPVFLPPSYGGSRRFPVIYLLAGFASTGQSFLNYRFGRKTLPGQLAELMERGKMREVIVVMPDCMTRYGGSQYVDSAATGNYETYLCRELIPAIDQSLCTLPQQRHRAVAGKSSGGFGALRLAMRHPDLFSAMACHSGDMYFELSYRSSFPAAARSLAKYTGGTKEFFEKWEQAHKPVSSDFPLLDIMAMAACYSPDPSKAPPENMRFPFDPRTLDIIPEVWEEWLAFDPLVMLRNNDYAAALGNLRLLYLDCGSLDEYNLQFGHRKFSAQLEERGIAHMYEEFPDTHGDTSYRYATSLPKLADAIACTD</sequence>
<dbReference type="InterPro" id="IPR000801">
    <property type="entry name" value="Esterase-like"/>
</dbReference>
<evidence type="ECO:0000313" key="1">
    <source>
        <dbReference type="EMBL" id="TNJ36935.1"/>
    </source>
</evidence>